<feature type="region of interest" description="Disordered" evidence="1">
    <location>
        <begin position="388"/>
        <end position="416"/>
    </location>
</feature>
<dbReference type="RefSeq" id="WP_344225421.1">
    <property type="nucleotide sequence ID" value="NZ_BAAAQA010000033.1"/>
</dbReference>
<protein>
    <recommendedName>
        <fullName evidence="2">CobW C-terminal domain-containing protein</fullName>
    </recommendedName>
</protein>
<feature type="domain" description="CobW C-terminal" evidence="2">
    <location>
        <begin position="271"/>
        <end position="389"/>
    </location>
</feature>
<proteinExistence type="predicted"/>
<organism evidence="3 4">
    <name type="scientific">Kocuria atrinae</name>
    <dbReference type="NCBI Taxonomy" id="592377"/>
    <lineage>
        <taxon>Bacteria</taxon>
        <taxon>Bacillati</taxon>
        <taxon>Actinomycetota</taxon>
        <taxon>Actinomycetes</taxon>
        <taxon>Micrococcales</taxon>
        <taxon>Micrococcaceae</taxon>
        <taxon>Kocuria</taxon>
    </lineage>
</organism>
<dbReference type="Proteomes" id="UP001500166">
    <property type="component" value="Unassembled WGS sequence"/>
</dbReference>
<evidence type="ECO:0000256" key="1">
    <source>
        <dbReference type="SAM" id="MobiDB-lite"/>
    </source>
</evidence>
<dbReference type="EMBL" id="BAAAQA010000033">
    <property type="protein sequence ID" value="GAA2122686.1"/>
    <property type="molecule type" value="Genomic_DNA"/>
</dbReference>
<comment type="caution">
    <text evidence="3">The sequence shown here is derived from an EMBL/GenBank/DDBJ whole genome shotgun (WGS) entry which is preliminary data.</text>
</comment>
<dbReference type="InterPro" id="IPR011629">
    <property type="entry name" value="CobW-like_C"/>
</dbReference>
<evidence type="ECO:0000313" key="3">
    <source>
        <dbReference type="EMBL" id="GAA2122686.1"/>
    </source>
</evidence>
<gene>
    <name evidence="3" type="ORF">GCM10009824_25850</name>
</gene>
<accession>A0ABP5JXY6</accession>
<evidence type="ECO:0000313" key="4">
    <source>
        <dbReference type="Proteomes" id="UP001500166"/>
    </source>
</evidence>
<sequence length="416" mass="44862">MRFVIVSSLDALARLAAAKYLARRWPSAEFIRWDITADGALMRKHHRNGNLRFLHASPLDVAHAGHPDQDAAARHDLAHHMAQQTSASADDELTVLLLPMGFPSEEAVAALRPSGRAPESPEVHVQSVIFAVDPETVEDTLWDVSPAVEFDSRPELPTVHATQKGEPHFIPEREYCRTTGEFLAAEVAYSSSLLAVNNLDAALAPHHPDRWERGIELIGEIAPHLTIVDATATPRRSSSTHAGMFASFDEHAAKQRRSPGSIPEYDGAAASTVVLRTSQPVDPAMFHRALGTMVAGACRVRGTVHFHADPSRTVAIEGVGPHVWFEPKEPEPMTLDYIASVLNASTAENALPGRSAQHVSLLPDGLCGCTIAITGSFLDGGQLHELLHAATGGPPNEPPSSNPFQDNPPHTTKETP</sequence>
<dbReference type="Pfam" id="PF07683">
    <property type="entry name" value="CobW_C"/>
    <property type="match status" value="1"/>
</dbReference>
<reference evidence="4" key="1">
    <citation type="journal article" date="2019" name="Int. J. Syst. Evol. Microbiol.">
        <title>The Global Catalogue of Microorganisms (GCM) 10K type strain sequencing project: providing services to taxonomists for standard genome sequencing and annotation.</title>
        <authorList>
            <consortium name="The Broad Institute Genomics Platform"/>
            <consortium name="The Broad Institute Genome Sequencing Center for Infectious Disease"/>
            <person name="Wu L."/>
            <person name="Ma J."/>
        </authorList>
    </citation>
    <scope>NUCLEOTIDE SEQUENCE [LARGE SCALE GENOMIC DNA]</scope>
    <source>
        <strain evidence="4">JCM 15914</strain>
    </source>
</reference>
<name>A0ABP5JXY6_9MICC</name>
<evidence type="ECO:0000259" key="2">
    <source>
        <dbReference type="Pfam" id="PF07683"/>
    </source>
</evidence>
<keyword evidence="4" id="KW-1185">Reference proteome</keyword>